<name>A0A0E3PRP2_9EURY</name>
<dbReference type="EMBL" id="CP009508">
    <property type="protein sequence ID" value="AKB38119.1"/>
    <property type="molecule type" value="Genomic_DNA"/>
</dbReference>
<evidence type="ECO:0000313" key="2">
    <source>
        <dbReference type="Proteomes" id="UP000033123"/>
    </source>
</evidence>
<sequence length="58" mass="6719">MIQRCGTQRTFETIMSVYENQALDPYVNREKLKKNSLNENIKLPTCPPSQVGNFWASK</sequence>
<evidence type="ECO:0000313" key="1">
    <source>
        <dbReference type="EMBL" id="AKB38119.1"/>
    </source>
</evidence>
<gene>
    <name evidence="1" type="ORF">MSSAC_3529</name>
</gene>
<accession>A0A0E3PRP2</accession>
<dbReference type="Proteomes" id="UP000033123">
    <property type="component" value="Chromosome"/>
</dbReference>
<reference evidence="1 2" key="1">
    <citation type="submission" date="2014-07" db="EMBL/GenBank/DDBJ databases">
        <title>Methanogenic archaea and the global carbon cycle.</title>
        <authorList>
            <person name="Henriksen J.R."/>
            <person name="Luke J."/>
            <person name="Reinhart S."/>
            <person name="Benedict M.N."/>
            <person name="Youngblut N.D."/>
            <person name="Metcalf M.E."/>
            <person name="Whitaker R.J."/>
            <person name="Metcalf W.W."/>
        </authorList>
    </citation>
    <scope>NUCLEOTIDE SEQUENCE [LARGE SCALE GENOMIC DNA]</scope>
    <source>
        <strain evidence="1 2">C2J</strain>
    </source>
</reference>
<dbReference type="PATRIC" id="fig|1434118.4.peg.4559"/>
<organism evidence="1 2">
    <name type="scientific">Methanosarcina siciliae C2J</name>
    <dbReference type="NCBI Taxonomy" id="1434118"/>
    <lineage>
        <taxon>Archaea</taxon>
        <taxon>Methanobacteriati</taxon>
        <taxon>Methanobacteriota</taxon>
        <taxon>Stenosarchaea group</taxon>
        <taxon>Methanomicrobia</taxon>
        <taxon>Methanosarcinales</taxon>
        <taxon>Methanosarcinaceae</taxon>
        <taxon>Methanosarcina</taxon>
    </lineage>
</organism>
<protein>
    <submittedName>
        <fullName evidence="1">Mobile element protein</fullName>
    </submittedName>
</protein>
<dbReference type="KEGG" id="msj:MSSAC_3529"/>
<proteinExistence type="predicted"/>
<dbReference type="HOGENOM" id="CLU_2968513_0_0_2"/>
<dbReference type="AlphaFoldDB" id="A0A0E3PRP2"/>